<dbReference type="PANTHER" id="PTHR42110">
    <property type="entry name" value="L-ASPARAGINASE, PUTATIVE (AFU_ORTHOLOGUE AFUA_3G11890)-RELATED"/>
    <property type="match status" value="1"/>
</dbReference>
<dbReference type="InterPro" id="IPR010349">
    <property type="entry name" value="Asparaginase_II"/>
</dbReference>
<dbReference type="Pfam" id="PF06089">
    <property type="entry name" value="Asparaginase_II"/>
    <property type="match status" value="1"/>
</dbReference>
<sequence>MSEVLLEVSRGPLVENIHRGDLAVVGKDGKLKYYKGDPCKVAYLRSSLKPVQAINVFLSGANEKYNFEDEEIALMCASHYGQDIHKKVIDKILEKIGLTQENLLCRGGYSLNEDYKTFQIANHIHLIPANSDCSGKHSGMLASCLAKGYDIENYNSINHPIQKDIKKLVADFCEIDEDKILIGVDGCGVPVHAMPLYNAALAFAKFTNTDDFQIDVKNACDRIFRSMNNAPEMIAGTDGFCTELIKNTNGKLIGKLGADGVYCVAVKGADMGIAIKIEDGNYTRAVAPVVMRCLEDLGVLTLEEIKALERFRGEDLKNSLGNTIGQVKPVFHLDKV</sequence>
<dbReference type="KEGG" id="tem:JW646_19195"/>
<protein>
    <submittedName>
        <fullName evidence="1">Asparaginase</fullName>
    </submittedName>
</protein>
<proteinExistence type="predicted"/>
<dbReference type="AlphaFoldDB" id="A0AAX2ZH30"/>
<name>A0AAX2ZH30_9FIRM</name>
<keyword evidence="2" id="KW-1185">Reference proteome</keyword>
<reference evidence="1 2" key="1">
    <citation type="journal article" date="2023" name="Int. J. Syst. Evol. Microbiol.">
        <title>Terrisporobacter hibernicus sp. nov., isolated from bovine faeces in Northern Ireland.</title>
        <authorList>
            <person name="Mitchell M."/>
            <person name="Nguyen S.V."/>
            <person name="Connor M."/>
            <person name="Fairley D.J."/>
            <person name="Donoghue O."/>
            <person name="Marshall H."/>
            <person name="Koolman L."/>
            <person name="McMullan G."/>
            <person name="Schaffer K.E."/>
            <person name="McGrath J.W."/>
            <person name="Fanning S."/>
        </authorList>
    </citation>
    <scope>NUCLEOTIDE SEQUENCE [LARGE SCALE GENOMIC DNA]</scope>
    <source>
        <strain evidence="1 2">MCA3</strain>
    </source>
</reference>
<evidence type="ECO:0000313" key="2">
    <source>
        <dbReference type="Proteomes" id="UP001198983"/>
    </source>
</evidence>
<dbReference type="RefSeq" id="WP_228416037.1">
    <property type="nucleotide sequence ID" value="NZ_CP081135.1"/>
</dbReference>
<evidence type="ECO:0000313" key="1">
    <source>
        <dbReference type="EMBL" id="UEL47715.1"/>
    </source>
</evidence>
<gene>
    <name evidence="1" type="ORF">JW646_19195</name>
</gene>
<dbReference type="Proteomes" id="UP001198983">
    <property type="component" value="Chromosome"/>
</dbReference>
<accession>A0AAX2ZH30</accession>
<dbReference type="PANTHER" id="PTHR42110:SF1">
    <property type="entry name" value="L-ASPARAGINASE, PUTATIVE (AFU_ORTHOLOGUE AFUA_3G11890)-RELATED"/>
    <property type="match status" value="1"/>
</dbReference>
<organism evidence="1 2">
    <name type="scientific">Terrisporobacter hibernicus</name>
    <dbReference type="NCBI Taxonomy" id="2813371"/>
    <lineage>
        <taxon>Bacteria</taxon>
        <taxon>Bacillati</taxon>
        <taxon>Bacillota</taxon>
        <taxon>Clostridia</taxon>
        <taxon>Peptostreptococcales</taxon>
        <taxon>Peptostreptococcaceae</taxon>
        <taxon>Terrisporobacter</taxon>
    </lineage>
</organism>
<dbReference type="EMBL" id="CP081135">
    <property type="protein sequence ID" value="UEL47715.1"/>
    <property type="molecule type" value="Genomic_DNA"/>
</dbReference>